<keyword evidence="2 4" id="KW-0479">Metal-binding</keyword>
<feature type="domain" description="Cytochrome c" evidence="6">
    <location>
        <begin position="180"/>
        <end position="279"/>
    </location>
</feature>
<accession>A0ABT5EWR8</accession>
<feature type="compositionally biased region" description="Low complexity" evidence="5">
    <location>
        <begin position="25"/>
        <end position="44"/>
    </location>
</feature>
<feature type="domain" description="Cytochrome c" evidence="6">
    <location>
        <begin position="51"/>
        <end position="169"/>
    </location>
</feature>
<dbReference type="SUPFAM" id="SSF46626">
    <property type="entry name" value="Cytochrome c"/>
    <property type="match status" value="3"/>
</dbReference>
<dbReference type="PROSITE" id="PS51257">
    <property type="entry name" value="PROKAR_LIPOPROTEIN"/>
    <property type="match status" value="1"/>
</dbReference>
<evidence type="ECO:0000256" key="3">
    <source>
        <dbReference type="ARBA" id="ARBA00023004"/>
    </source>
</evidence>
<evidence type="ECO:0000256" key="4">
    <source>
        <dbReference type="PROSITE-ProRule" id="PRU00433"/>
    </source>
</evidence>
<evidence type="ECO:0000313" key="8">
    <source>
        <dbReference type="Proteomes" id="UP001221411"/>
    </source>
</evidence>
<keyword evidence="3 4" id="KW-0408">Iron</keyword>
<dbReference type="InterPro" id="IPR036909">
    <property type="entry name" value="Cyt_c-like_dom_sf"/>
</dbReference>
<proteinExistence type="predicted"/>
<protein>
    <submittedName>
        <fullName evidence="7">C-type cytochrome</fullName>
    </submittedName>
</protein>
<evidence type="ECO:0000256" key="1">
    <source>
        <dbReference type="ARBA" id="ARBA00022617"/>
    </source>
</evidence>
<sequence>MPRALVLVSLVLLLLGCRKDERAEAPSAAPSASSSSTTLAHSAPSPEPPLGDPAKGKSLVAKFQCNRCHEGTGLDKPALDQDCVRCHQEIHAGTYQASATSLAKWQKSIVHFRETPSLANIGGRLRRGFLETFLLEPHDVRPHLDTTMPRLAITPEEARDVAAWLTSSATPAPAVALEGASVEKGSALFEAKGCRQCHEYSGAPRAALPAGVADLEGKGERMARALAPDLRYVRERMAPGELVRWLDDPKAQKPDTLMPKTPLTPDEQRDLSAFLLRADLAPKMAKIIPPRLPVLDRKVTYEEVSRRVFRNTCWHCHAEPDYAIGDGGPGNTGGFGYRPRGLNLAEYEGIQAGYVDDKGERRSIFSPMPDGTPRLVYAMLARYREEAGQTDPVVRGMPLALPPVTPEDIQLVETWIAQGRPQ</sequence>
<evidence type="ECO:0000313" key="7">
    <source>
        <dbReference type="EMBL" id="MDC0745829.1"/>
    </source>
</evidence>
<dbReference type="PROSITE" id="PS51007">
    <property type="entry name" value="CYTC"/>
    <property type="match status" value="3"/>
</dbReference>
<gene>
    <name evidence="7" type="ORF">POL67_31155</name>
</gene>
<name>A0ABT5EWR8_9BACT</name>
<dbReference type="Pfam" id="PF00034">
    <property type="entry name" value="Cytochrom_C"/>
    <property type="match status" value="1"/>
</dbReference>
<evidence type="ECO:0000259" key="6">
    <source>
        <dbReference type="PROSITE" id="PS51007"/>
    </source>
</evidence>
<keyword evidence="1 4" id="KW-0349">Heme</keyword>
<feature type="region of interest" description="Disordered" evidence="5">
    <location>
        <begin position="25"/>
        <end position="55"/>
    </location>
</feature>
<evidence type="ECO:0000256" key="2">
    <source>
        <dbReference type="ARBA" id="ARBA00022723"/>
    </source>
</evidence>
<dbReference type="Gene3D" id="1.10.760.10">
    <property type="entry name" value="Cytochrome c-like domain"/>
    <property type="match status" value="2"/>
</dbReference>
<organism evidence="7 8">
    <name type="scientific">Polyangium mundeleinium</name>
    <dbReference type="NCBI Taxonomy" id="2995306"/>
    <lineage>
        <taxon>Bacteria</taxon>
        <taxon>Pseudomonadati</taxon>
        <taxon>Myxococcota</taxon>
        <taxon>Polyangia</taxon>
        <taxon>Polyangiales</taxon>
        <taxon>Polyangiaceae</taxon>
        <taxon>Polyangium</taxon>
    </lineage>
</organism>
<dbReference type="EMBL" id="JAQNDO010000001">
    <property type="protein sequence ID" value="MDC0745829.1"/>
    <property type="molecule type" value="Genomic_DNA"/>
</dbReference>
<dbReference type="InterPro" id="IPR009056">
    <property type="entry name" value="Cyt_c-like_dom"/>
</dbReference>
<reference evidence="7 8" key="1">
    <citation type="submission" date="2022-11" db="EMBL/GenBank/DDBJ databases">
        <title>Minimal conservation of predation-associated metabolite biosynthetic gene clusters underscores biosynthetic potential of Myxococcota including descriptions for ten novel species: Archangium lansinium sp. nov., Myxococcus landrumus sp. nov., Nannocystis bai.</title>
        <authorList>
            <person name="Ahearne A."/>
            <person name="Stevens C."/>
            <person name="Dowd S."/>
        </authorList>
    </citation>
    <scope>NUCLEOTIDE SEQUENCE [LARGE SCALE GENOMIC DNA]</scope>
    <source>
        <strain evidence="7 8">RJM3</strain>
    </source>
</reference>
<keyword evidence="8" id="KW-1185">Reference proteome</keyword>
<comment type="caution">
    <text evidence="7">The sequence shown here is derived from an EMBL/GenBank/DDBJ whole genome shotgun (WGS) entry which is preliminary data.</text>
</comment>
<feature type="domain" description="Cytochrome c" evidence="6">
    <location>
        <begin position="300"/>
        <end position="420"/>
    </location>
</feature>
<dbReference type="Proteomes" id="UP001221411">
    <property type="component" value="Unassembled WGS sequence"/>
</dbReference>
<dbReference type="RefSeq" id="WP_271923747.1">
    <property type="nucleotide sequence ID" value="NZ_JAQNDO010000001.1"/>
</dbReference>
<evidence type="ECO:0000256" key="5">
    <source>
        <dbReference type="SAM" id="MobiDB-lite"/>
    </source>
</evidence>